<feature type="non-terminal residue" evidence="1">
    <location>
        <position position="27"/>
    </location>
</feature>
<reference evidence="1" key="1">
    <citation type="submission" date="2018-05" db="EMBL/GenBank/DDBJ databases">
        <authorList>
            <person name="Lanie J.A."/>
            <person name="Ng W.-L."/>
            <person name="Kazmierczak K.M."/>
            <person name="Andrzejewski T.M."/>
            <person name="Davidsen T.M."/>
            <person name="Wayne K.J."/>
            <person name="Tettelin H."/>
            <person name="Glass J.I."/>
            <person name="Rusch D."/>
            <person name="Podicherti R."/>
            <person name="Tsui H.-C.T."/>
            <person name="Winkler M.E."/>
        </authorList>
    </citation>
    <scope>NUCLEOTIDE SEQUENCE</scope>
</reference>
<accession>A0A383APU0</accession>
<organism evidence="1">
    <name type="scientific">marine metagenome</name>
    <dbReference type="NCBI Taxonomy" id="408172"/>
    <lineage>
        <taxon>unclassified sequences</taxon>
        <taxon>metagenomes</taxon>
        <taxon>ecological metagenomes</taxon>
    </lineage>
</organism>
<dbReference type="EMBL" id="UINC01194042">
    <property type="protein sequence ID" value="SVE09936.1"/>
    <property type="molecule type" value="Genomic_DNA"/>
</dbReference>
<name>A0A383APU0_9ZZZZ</name>
<dbReference type="AlphaFoldDB" id="A0A383APU0"/>
<evidence type="ECO:0000313" key="1">
    <source>
        <dbReference type="EMBL" id="SVE09936.1"/>
    </source>
</evidence>
<sequence length="27" mass="2926">MHNADALVCFLRPALYTTAYIDLVSGA</sequence>
<gene>
    <name evidence="1" type="ORF">METZ01_LOCUS462790</name>
</gene>
<protein>
    <submittedName>
        <fullName evidence="1">Uncharacterized protein</fullName>
    </submittedName>
</protein>
<proteinExistence type="predicted"/>